<name>A0ABN9X4R4_9DINO</name>
<evidence type="ECO:0000313" key="1">
    <source>
        <dbReference type="EMBL" id="CAK0894354.1"/>
    </source>
</evidence>
<evidence type="ECO:0000313" key="2">
    <source>
        <dbReference type="Proteomes" id="UP001189429"/>
    </source>
</evidence>
<comment type="caution">
    <text evidence="1">The sequence shown here is derived from an EMBL/GenBank/DDBJ whole genome shotgun (WGS) entry which is preliminary data.</text>
</comment>
<protein>
    <submittedName>
        <fullName evidence="1">Uncharacterized protein</fullName>
    </submittedName>
</protein>
<accession>A0ABN9X4R4</accession>
<gene>
    <name evidence="1" type="ORF">PCOR1329_LOCUS73423</name>
</gene>
<dbReference type="Proteomes" id="UP001189429">
    <property type="component" value="Unassembled WGS sequence"/>
</dbReference>
<keyword evidence="2" id="KW-1185">Reference proteome</keyword>
<organism evidence="1 2">
    <name type="scientific">Prorocentrum cordatum</name>
    <dbReference type="NCBI Taxonomy" id="2364126"/>
    <lineage>
        <taxon>Eukaryota</taxon>
        <taxon>Sar</taxon>
        <taxon>Alveolata</taxon>
        <taxon>Dinophyceae</taxon>
        <taxon>Prorocentrales</taxon>
        <taxon>Prorocentraceae</taxon>
        <taxon>Prorocentrum</taxon>
    </lineage>
</organism>
<dbReference type="EMBL" id="CAUYUJ010019886">
    <property type="protein sequence ID" value="CAK0894354.1"/>
    <property type="molecule type" value="Genomic_DNA"/>
</dbReference>
<proteinExistence type="predicted"/>
<feature type="non-terminal residue" evidence="1">
    <location>
        <position position="64"/>
    </location>
</feature>
<sequence length="64" mass="6667">AGASPAQAGAAPAAVSALAASTTSPPYDCYSGEYAWDRGWSPERLKWCCETLGEGCDIKELAEE</sequence>
<feature type="non-terminal residue" evidence="1">
    <location>
        <position position="1"/>
    </location>
</feature>
<reference evidence="1" key="1">
    <citation type="submission" date="2023-10" db="EMBL/GenBank/DDBJ databases">
        <authorList>
            <person name="Chen Y."/>
            <person name="Shah S."/>
            <person name="Dougan E. K."/>
            <person name="Thang M."/>
            <person name="Chan C."/>
        </authorList>
    </citation>
    <scope>NUCLEOTIDE SEQUENCE [LARGE SCALE GENOMIC DNA]</scope>
</reference>